<keyword evidence="5" id="KW-0418">Kinase</keyword>
<dbReference type="Gene3D" id="6.10.250.490">
    <property type="match status" value="1"/>
</dbReference>
<dbReference type="SMART" id="SM00086">
    <property type="entry name" value="PAC"/>
    <property type="match status" value="2"/>
</dbReference>
<organism evidence="9 10">
    <name type="scientific">Hymenobacter endophyticus</name>
    <dbReference type="NCBI Taxonomy" id="3076335"/>
    <lineage>
        <taxon>Bacteria</taxon>
        <taxon>Pseudomonadati</taxon>
        <taxon>Bacteroidota</taxon>
        <taxon>Cytophagia</taxon>
        <taxon>Cytophagales</taxon>
        <taxon>Hymenobacteraceae</taxon>
        <taxon>Hymenobacter</taxon>
    </lineage>
</organism>
<dbReference type="Gene3D" id="3.30.450.20">
    <property type="entry name" value="PAS domain"/>
    <property type="match status" value="5"/>
</dbReference>
<dbReference type="EC" id="2.7.13.3" evidence="2"/>
<dbReference type="InterPro" id="IPR052162">
    <property type="entry name" value="Sensor_kinase/Photoreceptor"/>
</dbReference>
<evidence type="ECO:0000256" key="5">
    <source>
        <dbReference type="ARBA" id="ARBA00022777"/>
    </source>
</evidence>
<dbReference type="RefSeq" id="WP_316000068.1">
    <property type="nucleotide sequence ID" value="NZ_JAWDJT010000018.1"/>
</dbReference>
<dbReference type="PROSITE" id="PS50113">
    <property type="entry name" value="PAC"/>
    <property type="match status" value="2"/>
</dbReference>
<dbReference type="NCBIfam" id="TIGR00229">
    <property type="entry name" value="sensory_box"/>
    <property type="match status" value="1"/>
</dbReference>
<dbReference type="PROSITE" id="PS50109">
    <property type="entry name" value="HIS_KIN"/>
    <property type="match status" value="1"/>
</dbReference>
<dbReference type="InterPro" id="IPR035965">
    <property type="entry name" value="PAS-like_dom_sf"/>
</dbReference>
<name>A0ABU3TMU4_9BACT</name>
<feature type="domain" description="PAS" evidence="7">
    <location>
        <begin position="262"/>
        <end position="332"/>
    </location>
</feature>
<dbReference type="InterPro" id="IPR005467">
    <property type="entry name" value="His_kinase_dom"/>
</dbReference>
<dbReference type="InterPro" id="IPR003594">
    <property type="entry name" value="HATPase_dom"/>
</dbReference>
<keyword evidence="4" id="KW-0808">Transferase</keyword>
<evidence type="ECO:0000259" key="7">
    <source>
        <dbReference type="PROSITE" id="PS50112"/>
    </source>
</evidence>
<dbReference type="SUPFAM" id="SSF55874">
    <property type="entry name" value="ATPase domain of HSP90 chaperone/DNA topoisomerase II/histidine kinase"/>
    <property type="match status" value="1"/>
</dbReference>
<comment type="caution">
    <text evidence="9">The sequence shown here is derived from an EMBL/GenBank/DDBJ whole genome shotgun (WGS) entry which is preliminary data.</text>
</comment>
<dbReference type="PANTHER" id="PTHR43304">
    <property type="entry name" value="PHYTOCHROME-LIKE PROTEIN CPH1"/>
    <property type="match status" value="1"/>
</dbReference>
<evidence type="ECO:0000313" key="9">
    <source>
        <dbReference type="EMBL" id="MDU0372711.1"/>
    </source>
</evidence>
<dbReference type="CDD" id="cd00130">
    <property type="entry name" value="PAS"/>
    <property type="match status" value="2"/>
</dbReference>
<evidence type="ECO:0000256" key="1">
    <source>
        <dbReference type="ARBA" id="ARBA00000085"/>
    </source>
</evidence>
<dbReference type="InterPro" id="IPR013655">
    <property type="entry name" value="PAS_fold_3"/>
</dbReference>
<dbReference type="Pfam" id="PF07730">
    <property type="entry name" value="HisKA_3"/>
    <property type="match status" value="1"/>
</dbReference>
<protein>
    <recommendedName>
        <fullName evidence="2">histidine kinase</fullName>
        <ecNumber evidence="2">2.7.13.3</ecNumber>
    </recommendedName>
</protein>
<dbReference type="SUPFAM" id="SSF55785">
    <property type="entry name" value="PYP-like sensor domain (PAS domain)"/>
    <property type="match status" value="4"/>
</dbReference>
<dbReference type="CDD" id="cd16917">
    <property type="entry name" value="HATPase_UhpB-NarQ-NarX-like"/>
    <property type="match status" value="1"/>
</dbReference>
<dbReference type="PROSITE" id="PS50112">
    <property type="entry name" value="PAS"/>
    <property type="match status" value="2"/>
</dbReference>
<feature type="domain" description="PAC" evidence="8">
    <location>
        <begin position="605"/>
        <end position="658"/>
    </location>
</feature>
<comment type="catalytic activity">
    <reaction evidence="1">
        <text>ATP + protein L-histidine = ADP + protein N-phospho-L-histidine.</text>
        <dbReference type="EC" id="2.7.13.3"/>
    </reaction>
</comment>
<evidence type="ECO:0000256" key="3">
    <source>
        <dbReference type="ARBA" id="ARBA00022553"/>
    </source>
</evidence>
<feature type="domain" description="Histidine kinase" evidence="6">
    <location>
        <begin position="789"/>
        <end position="878"/>
    </location>
</feature>
<proteinExistence type="predicted"/>
<evidence type="ECO:0000256" key="4">
    <source>
        <dbReference type="ARBA" id="ARBA00022679"/>
    </source>
</evidence>
<gene>
    <name evidence="9" type="ORF">ROI90_20050</name>
</gene>
<evidence type="ECO:0000259" key="6">
    <source>
        <dbReference type="PROSITE" id="PS50109"/>
    </source>
</evidence>
<dbReference type="Gene3D" id="3.30.565.10">
    <property type="entry name" value="Histidine kinase-like ATPase, C-terminal domain"/>
    <property type="match status" value="1"/>
</dbReference>
<sequence length="882" mass="99245">MPDSACSSLPAAAVTADWLLDTLPSGLVVLDEEGRIRRLNQQAATWWGLPAGQLVGQRIVDAPAATLPPELHAALRQLPQQAPTASATYFLPRHHQWVTLVSQRQPAHCVIHWQPVAPPARELAAQPAEATFSANLAAHQAFFHAIDEGFCVIEMLFDHQNRPFDYRFLSTNPVFERQTGLQNVVGRCVSELAPALEQHWFDTYGHVALTGEPLRFEQRAAELHRWFNVLAFRVGEPAQRYVAVLFRDDTARKRAEDALRQSEEHFRVVANLVPDLLWTNAPQGATDWCNQRWLEYTGQTLEEVLGYGWTNVIHPDDREQSHRQFQAAVDAGRPLHLEHRIRSASGEYRWFQVRVMPFTQQQGQILQWVGAATDVHERRLVAEAIAEHKLQLERQVAERTQDLKESQELLRSVFEASVNSVTVLKAVRDAQHEIIDFEYVLSNQISRLYNNGANDPGTSYTSVHPGIRQTVLFQRFQEVVESGQRVDVELFYGHEDINQWFRIIAVKLQDGLVVMAENITDRRTYEQEQAYSLQLLQQAEEVSLMGSWEYHLADQRMQWSAGMHRLYHRAPGNDPVTPLIYLKYAVPESYAAAEKLVEQLLAGSTGLDETLRLRLHGGEKTVRVKAILVADAEGRPARLVGMDVDISERQQLEQENLRLRLTQQQGLFAAVQQAREVERRRVAEGLHNGVGQILYATKLRLEQLSPHISHLTPDAAVAYRESSQLLGEAIRQIRDLSHELVPHILESFGLSTAFLDICHKLSSPRLRLDCRSMLADAQHKLSGALQLALYRMAQELAQNIVKHAQGATQALVWLEATAEEVLLRAEDNGGGFITDPTQSTGLGLRSIRNQVALLGGTMTVGVSEQGGARVQLHIPLTGLPIL</sequence>
<dbReference type="InterPro" id="IPR000700">
    <property type="entry name" value="PAS-assoc_C"/>
</dbReference>
<evidence type="ECO:0000313" key="10">
    <source>
        <dbReference type="Proteomes" id="UP001250698"/>
    </source>
</evidence>
<dbReference type="InterPro" id="IPR036890">
    <property type="entry name" value="HATPase_C_sf"/>
</dbReference>
<dbReference type="InterPro" id="IPR011712">
    <property type="entry name" value="Sig_transdc_His_kin_sub3_dim/P"/>
</dbReference>
<dbReference type="Proteomes" id="UP001250698">
    <property type="component" value="Unassembled WGS sequence"/>
</dbReference>
<dbReference type="SMART" id="SM00387">
    <property type="entry name" value="HATPase_c"/>
    <property type="match status" value="1"/>
</dbReference>
<dbReference type="Pfam" id="PF08448">
    <property type="entry name" value="PAS_4"/>
    <property type="match status" value="1"/>
</dbReference>
<dbReference type="Pfam" id="PF02518">
    <property type="entry name" value="HATPase_c"/>
    <property type="match status" value="1"/>
</dbReference>
<dbReference type="EMBL" id="JAWDJT010000018">
    <property type="protein sequence ID" value="MDU0372711.1"/>
    <property type="molecule type" value="Genomic_DNA"/>
</dbReference>
<dbReference type="InterPro" id="IPR013656">
    <property type="entry name" value="PAS_4"/>
</dbReference>
<feature type="domain" description="PAS" evidence="7">
    <location>
        <begin position="19"/>
        <end position="86"/>
    </location>
</feature>
<keyword evidence="10" id="KW-1185">Reference proteome</keyword>
<dbReference type="SMART" id="SM00091">
    <property type="entry name" value="PAS"/>
    <property type="match status" value="2"/>
</dbReference>
<dbReference type="InterPro" id="IPR000014">
    <property type="entry name" value="PAS"/>
</dbReference>
<evidence type="ECO:0000259" key="8">
    <source>
        <dbReference type="PROSITE" id="PS50113"/>
    </source>
</evidence>
<feature type="domain" description="PAC" evidence="8">
    <location>
        <begin position="335"/>
        <end position="387"/>
    </location>
</feature>
<dbReference type="InterPro" id="IPR001610">
    <property type="entry name" value="PAC"/>
</dbReference>
<dbReference type="Gene3D" id="1.20.5.1930">
    <property type="match status" value="1"/>
</dbReference>
<accession>A0ABU3TMU4</accession>
<keyword evidence="3" id="KW-0597">Phosphoprotein</keyword>
<reference evidence="9 10" key="1">
    <citation type="submission" date="2023-10" db="EMBL/GenBank/DDBJ databases">
        <title>Hymenobacter endophyticus sp. nov., an isolate from the leaf tissues of wheat.</title>
        <authorList>
            <person name="Dai Y."/>
        </authorList>
    </citation>
    <scope>NUCLEOTIDE SEQUENCE [LARGE SCALE GENOMIC DNA]</scope>
    <source>
        <strain evidence="9 10">ZK17L-C2</strain>
    </source>
</reference>
<dbReference type="Pfam" id="PF08447">
    <property type="entry name" value="PAS_3"/>
    <property type="match status" value="1"/>
</dbReference>
<dbReference type="PANTHER" id="PTHR43304:SF1">
    <property type="entry name" value="PAC DOMAIN-CONTAINING PROTEIN"/>
    <property type="match status" value="1"/>
</dbReference>
<evidence type="ECO:0000256" key="2">
    <source>
        <dbReference type="ARBA" id="ARBA00012438"/>
    </source>
</evidence>